<keyword evidence="4" id="KW-0175">Coiled coil</keyword>
<dbReference type="InterPro" id="IPR036457">
    <property type="entry name" value="PPM-type-like_dom_sf"/>
</dbReference>
<evidence type="ECO:0000259" key="6">
    <source>
        <dbReference type="PROSITE" id="PS50921"/>
    </source>
</evidence>
<dbReference type="Pfam" id="PF03861">
    <property type="entry name" value="ANTAR"/>
    <property type="match status" value="1"/>
</dbReference>
<dbReference type="InterPro" id="IPR003018">
    <property type="entry name" value="GAF"/>
</dbReference>
<dbReference type="Pfam" id="PF07228">
    <property type="entry name" value="SpoIIE"/>
    <property type="match status" value="1"/>
</dbReference>
<dbReference type="RefSeq" id="WP_200314201.1">
    <property type="nucleotide sequence ID" value="NZ_JAENJH010000001.1"/>
</dbReference>
<dbReference type="SUPFAM" id="SSF81606">
    <property type="entry name" value="PP2C-like"/>
    <property type="match status" value="1"/>
</dbReference>
<dbReference type="GO" id="GO:0003723">
    <property type="term" value="F:RNA binding"/>
    <property type="evidence" value="ECO:0007669"/>
    <property type="project" value="InterPro"/>
</dbReference>
<organism evidence="7 8">
    <name type="scientific">Prauserella cavernicola</name>
    <dbReference type="NCBI Taxonomy" id="2800127"/>
    <lineage>
        <taxon>Bacteria</taxon>
        <taxon>Bacillati</taxon>
        <taxon>Actinomycetota</taxon>
        <taxon>Actinomycetes</taxon>
        <taxon>Pseudonocardiales</taxon>
        <taxon>Pseudonocardiaceae</taxon>
        <taxon>Prauserella</taxon>
    </lineage>
</organism>
<dbReference type="Pfam" id="PF08447">
    <property type="entry name" value="PAS_3"/>
    <property type="match status" value="1"/>
</dbReference>
<dbReference type="SMART" id="SM01012">
    <property type="entry name" value="ANTAR"/>
    <property type="match status" value="1"/>
</dbReference>
<dbReference type="InterPro" id="IPR035965">
    <property type="entry name" value="PAS-like_dom_sf"/>
</dbReference>
<evidence type="ECO:0000313" key="8">
    <source>
        <dbReference type="Proteomes" id="UP000635245"/>
    </source>
</evidence>
<keyword evidence="1" id="KW-0378">Hydrolase</keyword>
<evidence type="ECO:0000256" key="4">
    <source>
        <dbReference type="SAM" id="Coils"/>
    </source>
</evidence>
<dbReference type="EMBL" id="JAENJH010000001">
    <property type="protein sequence ID" value="MBK1783125.1"/>
    <property type="molecule type" value="Genomic_DNA"/>
</dbReference>
<dbReference type="Gene3D" id="3.30.450.40">
    <property type="match status" value="1"/>
</dbReference>
<feature type="coiled-coil region" evidence="4">
    <location>
        <begin position="10"/>
        <end position="37"/>
    </location>
</feature>
<dbReference type="Gene3D" id="3.30.450.20">
    <property type="entry name" value="PAS domain"/>
    <property type="match status" value="1"/>
</dbReference>
<dbReference type="InterPro" id="IPR052016">
    <property type="entry name" value="Bact_Sigma-Reg"/>
</dbReference>
<evidence type="ECO:0000259" key="5">
    <source>
        <dbReference type="PROSITE" id="PS50113"/>
    </source>
</evidence>
<evidence type="ECO:0000256" key="1">
    <source>
        <dbReference type="ARBA" id="ARBA00022801"/>
    </source>
</evidence>
<keyword evidence="8" id="KW-1185">Reference proteome</keyword>
<dbReference type="InterPro" id="IPR005561">
    <property type="entry name" value="ANTAR"/>
</dbReference>
<reference evidence="7" key="1">
    <citation type="submission" date="2020-12" db="EMBL/GenBank/DDBJ databases">
        <title>Prauserella sp. ASG 168, a novel actinomycete isolated from cave rock.</title>
        <authorList>
            <person name="Suriyachadkun C."/>
        </authorList>
    </citation>
    <scope>NUCLEOTIDE SEQUENCE</scope>
    <source>
        <strain evidence="7">ASG 168</strain>
    </source>
</reference>
<accession>A0A934QML5</accession>
<evidence type="ECO:0000313" key="7">
    <source>
        <dbReference type="EMBL" id="MBK1783125.1"/>
    </source>
</evidence>
<dbReference type="Gene3D" id="1.10.10.10">
    <property type="entry name" value="Winged helix-like DNA-binding domain superfamily/Winged helix DNA-binding domain"/>
    <property type="match status" value="1"/>
</dbReference>
<dbReference type="SMART" id="SM00086">
    <property type="entry name" value="PAC"/>
    <property type="match status" value="1"/>
</dbReference>
<dbReference type="InterPro" id="IPR001610">
    <property type="entry name" value="PAC"/>
</dbReference>
<sequence>MTGEAHHRGLLTLAEVVARQQRELERLRDHRAAREIRCLAEGVLIEQLHCTPAEAAEHLDELAQRTGVGTVELAADLIGQRESSLPGTSSVAPGVVSTITELAGERRELGDALVAQVLHLAGAAAAALWELQPDGALEFVAGSGLSALETSRWRRIPPQLDSFTQRVARQGEPVWRSGAPDPTEHPLSPWPGGARAVLPVRGSAALLGVLEVVWSAEDHVVPPNVRRTLTTLADVTAHVLVSCPGRGRDGGPVPSERPENRWLGAVLDSGLLVQPLRDETGEVEDFEITHVAAGFTDPSGRTSAQLVGRGLVRSYPLLAVHGIVERVAEVLRTGVPSRLGRIPSSATGEAAGPGEVTVRLVPFLDGVLIDWRADHDSGRISALLGDIQRIGRLGGWEHSVVTGETTWTDETFALFGRPRSAGAPHWSQLATWVHPDDAAALRNFQAMLLERHAATVMFRLLRGDGTIRRIRAHGEPVVADTGALVSVRGIYQDLSAQYRSEIALEVTRDQLADSEQRSRQQYRVVRALQHAIMPAVAEPVQVAGLDIAVRYRPAESEHAVGGDWYDVVPLPRERALLVIGDVAGHGVGAAEGMVALRNALRGLASTGAGPGQLLSWLNGTTLRGSGCVNATVLCGLYDPRSAEFRWARAGHLPPVLVRDGRGQALPLPRGILLGADFSAVFDETTTALRPGDTLVLYTDGLIERRGVLLDESVEELARAAADGGDVEQLSDRLLTHTTTDTDDDTCLIVMRVPGGPRHQERESTP</sequence>
<dbReference type="SUPFAM" id="SSF55785">
    <property type="entry name" value="PYP-like sensor domain (PAS domain)"/>
    <property type="match status" value="1"/>
</dbReference>
<evidence type="ECO:0000256" key="3">
    <source>
        <dbReference type="ARBA" id="ARBA00023163"/>
    </source>
</evidence>
<dbReference type="PROSITE" id="PS50921">
    <property type="entry name" value="ANTAR"/>
    <property type="match status" value="1"/>
</dbReference>
<feature type="domain" description="ANTAR" evidence="6">
    <location>
        <begin position="17"/>
        <end position="78"/>
    </location>
</feature>
<dbReference type="PANTHER" id="PTHR43156:SF2">
    <property type="entry name" value="STAGE II SPORULATION PROTEIN E"/>
    <property type="match status" value="1"/>
</dbReference>
<dbReference type="Gene3D" id="3.60.40.10">
    <property type="entry name" value="PPM-type phosphatase domain"/>
    <property type="match status" value="1"/>
</dbReference>
<dbReference type="InterPro" id="IPR001932">
    <property type="entry name" value="PPM-type_phosphatase-like_dom"/>
</dbReference>
<evidence type="ECO:0000256" key="2">
    <source>
        <dbReference type="ARBA" id="ARBA00023015"/>
    </source>
</evidence>
<dbReference type="PANTHER" id="PTHR43156">
    <property type="entry name" value="STAGE II SPORULATION PROTEIN E-RELATED"/>
    <property type="match status" value="1"/>
</dbReference>
<dbReference type="Pfam" id="PF01590">
    <property type="entry name" value="GAF"/>
    <property type="match status" value="1"/>
</dbReference>
<dbReference type="InterPro" id="IPR036388">
    <property type="entry name" value="WH-like_DNA-bd_sf"/>
</dbReference>
<gene>
    <name evidence="7" type="ORF">JHE00_02220</name>
</gene>
<dbReference type="InterPro" id="IPR013655">
    <property type="entry name" value="PAS_fold_3"/>
</dbReference>
<protein>
    <submittedName>
        <fullName evidence="7">SpoIIE family protein phosphatase</fullName>
    </submittedName>
</protein>
<dbReference type="AlphaFoldDB" id="A0A934QML5"/>
<feature type="domain" description="PAC" evidence="5">
    <location>
        <begin position="454"/>
        <end position="506"/>
    </location>
</feature>
<dbReference type="PROSITE" id="PS50113">
    <property type="entry name" value="PAC"/>
    <property type="match status" value="1"/>
</dbReference>
<keyword evidence="2" id="KW-0805">Transcription regulation</keyword>
<name>A0A934QML5_9PSEU</name>
<dbReference type="SMART" id="SM00331">
    <property type="entry name" value="PP2C_SIG"/>
    <property type="match status" value="1"/>
</dbReference>
<dbReference type="InterPro" id="IPR029016">
    <property type="entry name" value="GAF-like_dom_sf"/>
</dbReference>
<dbReference type="InterPro" id="IPR000700">
    <property type="entry name" value="PAS-assoc_C"/>
</dbReference>
<comment type="caution">
    <text evidence="7">The sequence shown here is derived from an EMBL/GenBank/DDBJ whole genome shotgun (WGS) entry which is preliminary data.</text>
</comment>
<keyword evidence="3" id="KW-0804">Transcription</keyword>
<proteinExistence type="predicted"/>
<dbReference type="GO" id="GO:0016791">
    <property type="term" value="F:phosphatase activity"/>
    <property type="evidence" value="ECO:0007669"/>
    <property type="project" value="TreeGrafter"/>
</dbReference>
<dbReference type="Proteomes" id="UP000635245">
    <property type="component" value="Unassembled WGS sequence"/>
</dbReference>
<dbReference type="SUPFAM" id="SSF55781">
    <property type="entry name" value="GAF domain-like"/>
    <property type="match status" value="1"/>
</dbReference>